<reference evidence="2" key="1">
    <citation type="journal article" date="2019" name="Int. J. Syst. Evol. Microbiol.">
        <title>The Global Catalogue of Microorganisms (GCM) 10K type strain sequencing project: providing services to taxonomists for standard genome sequencing and annotation.</title>
        <authorList>
            <consortium name="The Broad Institute Genomics Platform"/>
            <consortium name="The Broad Institute Genome Sequencing Center for Infectious Disease"/>
            <person name="Wu L."/>
            <person name="Ma J."/>
        </authorList>
    </citation>
    <scope>NUCLEOTIDE SEQUENCE [LARGE SCALE GENOMIC DNA]</scope>
    <source>
        <strain evidence="2">CCUG 53903</strain>
    </source>
</reference>
<accession>A0ABW1DDW4</accession>
<dbReference type="EMBL" id="JBHSPA010000115">
    <property type="protein sequence ID" value="MFC5834881.1"/>
    <property type="molecule type" value="Genomic_DNA"/>
</dbReference>
<keyword evidence="2" id="KW-1185">Reference proteome</keyword>
<gene>
    <name evidence="1" type="ORF">ACFPZ3_64515</name>
</gene>
<dbReference type="RefSeq" id="WP_379524289.1">
    <property type="nucleotide sequence ID" value="NZ_JBHSPA010000115.1"/>
</dbReference>
<organism evidence="1 2">
    <name type="scientific">Nonomuraea insulae</name>
    <dbReference type="NCBI Taxonomy" id="1616787"/>
    <lineage>
        <taxon>Bacteria</taxon>
        <taxon>Bacillati</taxon>
        <taxon>Actinomycetota</taxon>
        <taxon>Actinomycetes</taxon>
        <taxon>Streptosporangiales</taxon>
        <taxon>Streptosporangiaceae</taxon>
        <taxon>Nonomuraea</taxon>
    </lineage>
</organism>
<evidence type="ECO:0000313" key="2">
    <source>
        <dbReference type="Proteomes" id="UP001596058"/>
    </source>
</evidence>
<protein>
    <submittedName>
        <fullName evidence="1">Uncharacterized protein</fullName>
    </submittedName>
</protein>
<comment type="caution">
    <text evidence="1">The sequence shown here is derived from an EMBL/GenBank/DDBJ whole genome shotgun (WGS) entry which is preliminary data.</text>
</comment>
<name>A0ABW1DDW4_9ACTN</name>
<sequence>MPQSTLSQHGADGFLLPWHEYSNDDIFVNLQNIRDFRVIAQYPHFLGDPKPLQESIADRLYEETYAILAAAKLNRFDSLKRLNEDNDLAIRYTDDDHGFVIVISADGTLKISRTGSSLERFYRWYTMFMPHMNDLVAAVTQEYEGALNRRHGSELRVTPTRATYGFSFLLHTFKKAAGRKRERNSRLLNVLLTKVPGKDGHLVSFTEDLFPELGRVDISISRWNSSPAGIVREVFNMEAPSNRDYGALWLDFSFIGETAGSEAPPREIVDFDAFFGRYDIPINDFLQRHCLSNFLSNLTEGLTFESSTGWLP</sequence>
<proteinExistence type="predicted"/>
<dbReference type="Proteomes" id="UP001596058">
    <property type="component" value="Unassembled WGS sequence"/>
</dbReference>
<evidence type="ECO:0000313" key="1">
    <source>
        <dbReference type="EMBL" id="MFC5834881.1"/>
    </source>
</evidence>